<keyword evidence="2" id="KW-1185">Reference proteome</keyword>
<dbReference type="EMBL" id="JBHULM010000011">
    <property type="protein sequence ID" value="MFD2543161.1"/>
    <property type="molecule type" value="Genomic_DNA"/>
</dbReference>
<dbReference type="Pfam" id="PF07874">
    <property type="entry name" value="DUF1660"/>
    <property type="match status" value="1"/>
</dbReference>
<evidence type="ECO:0000313" key="2">
    <source>
        <dbReference type="Proteomes" id="UP001597467"/>
    </source>
</evidence>
<protein>
    <submittedName>
        <fullName evidence="1">DUF1660 family phage protein</fullName>
    </submittedName>
</protein>
<dbReference type="Proteomes" id="UP001597467">
    <property type="component" value="Unassembled WGS sequence"/>
</dbReference>
<reference evidence="2" key="1">
    <citation type="journal article" date="2019" name="Int. J. Syst. Evol. Microbiol.">
        <title>The Global Catalogue of Microorganisms (GCM) 10K type strain sequencing project: providing services to taxonomists for standard genome sequencing and annotation.</title>
        <authorList>
            <consortium name="The Broad Institute Genomics Platform"/>
            <consortium name="The Broad Institute Genome Sequencing Center for Infectious Disease"/>
            <person name="Wu L."/>
            <person name="Ma J."/>
        </authorList>
    </citation>
    <scope>NUCLEOTIDE SEQUENCE [LARGE SCALE GENOMIC DNA]</scope>
    <source>
        <strain evidence="2">KCTC 42808</strain>
    </source>
</reference>
<comment type="caution">
    <text evidence="1">The sequence shown here is derived from an EMBL/GenBank/DDBJ whole genome shotgun (WGS) entry which is preliminary data.</text>
</comment>
<organism evidence="1 2">
    <name type="scientific">Lacinutrix gracilariae</name>
    <dbReference type="NCBI Taxonomy" id="1747198"/>
    <lineage>
        <taxon>Bacteria</taxon>
        <taxon>Pseudomonadati</taxon>
        <taxon>Bacteroidota</taxon>
        <taxon>Flavobacteriia</taxon>
        <taxon>Flavobacteriales</taxon>
        <taxon>Flavobacteriaceae</taxon>
        <taxon>Lacinutrix</taxon>
    </lineage>
</organism>
<sequence length="88" mass="10238">MKKPTLKPAFIPHLVCNIFGHKFEVSKNVTYHVKEYQCTHCKKQMTTNSNGNLIPLTAKYKKINSVLEHIYNKKELRLQEKSYASSIN</sequence>
<accession>A0ABW5K2W1</accession>
<proteinExistence type="predicted"/>
<dbReference type="InterPro" id="IPR012455">
    <property type="entry name" value="DUF1660"/>
</dbReference>
<gene>
    <name evidence="1" type="ORF">ACFSSB_12585</name>
</gene>
<name>A0ABW5K2W1_9FLAO</name>
<evidence type="ECO:0000313" key="1">
    <source>
        <dbReference type="EMBL" id="MFD2543161.1"/>
    </source>
</evidence>
<dbReference type="RefSeq" id="WP_379904768.1">
    <property type="nucleotide sequence ID" value="NZ_JBHULM010000011.1"/>
</dbReference>